<dbReference type="Proteomes" id="UP001497382">
    <property type="component" value="Unassembled WGS sequence"/>
</dbReference>
<evidence type="ECO:0000259" key="1">
    <source>
        <dbReference type="PROSITE" id="PS50097"/>
    </source>
</evidence>
<dbReference type="Gene3D" id="3.30.710.10">
    <property type="entry name" value="Potassium Channel Kv1.1, Chain A"/>
    <property type="match status" value="1"/>
</dbReference>
<organism evidence="2 3">
    <name type="scientific">Larinioides sclopetarius</name>
    <dbReference type="NCBI Taxonomy" id="280406"/>
    <lineage>
        <taxon>Eukaryota</taxon>
        <taxon>Metazoa</taxon>
        <taxon>Ecdysozoa</taxon>
        <taxon>Arthropoda</taxon>
        <taxon>Chelicerata</taxon>
        <taxon>Arachnida</taxon>
        <taxon>Araneae</taxon>
        <taxon>Araneomorphae</taxon>
        <taxon>Entelegynae</taxon>
        <taxon>Araneoidea</taxon>
        <taxon>Araneidae</taxon>
        <taxon>Larinioides</taxon>
    </lineage>
</organism>
<dbReference type="InterPro" id="IPR002083">
    <property type="entry name" value="MATH/TRAF_dom"/>
</dbReference>
<dbReference type="SUPFAM" id="SSF54695">
    <property type="entry name" value="POZ domain"/>
    <property type="match status" value="1"/>
</dbReference>
<dbReference type="InterPro" id="IPR000210">
    <property type="entry name" value="BTB/POZ_dom"/>
</dbReference>
<dbReference type="SUPFAM" id="SSF49599">
    <property type="entry name" value="TRAF domain-like"/>
    <property type="match status" value="1"/>
</dbReference>
<dbReference type="Gene3D" id="1.25.40.420">
    <property type="match status" value="1"/>
</dbReference>
<dbReference type="InterPro" id="IPR008974">
    <property type="entry name" value="TRAF-like"/>
</dbReference>
<sequence>MPHNEKCFTFIWKIKNFDFCFSKESIIKSPLFFVHVMGGTKWYLCLRPNSSGFKSCIACGIVAQDSKSAPHQFEFDYELSFLASNGTVQHSELFLKKVYKCGYEDWSAALYVKTDEVFLPKTDILIPDDFLTIRCRIWDSKYSIPLSGRCFAKTLFQTQCRLVEGRIGDFSQLEPKGKYPVFVHSPSRNAFFSSLNLCVAADGKLAIEMEQKSVIMYRYEVCIRDSSESKVKCGQGNVYDSKIHCVPLTFTKEHLIRNKRYYLSSDVLRIECRATLPTGEATEKIGETEYGFEYQDTLDLESKARSSIVFSEKQYIENITTLKDDLTSLFREGVLCDTKLKTATETFPAHTVVLSARSPVFKSMFTADMKEKTNNCVEIDDLDAETVRRMLLFIYSANLDELEFESAKNLYFAADKYNIVSLFQRCSSFLKQNLLESNCCDILLLADNHQDKDLKSAVQEYIAKNDEAVLLSEEWTNLERNHPQLTIEALRTVCMKNRRV</sequence>
<dbReference type="PROSITE" id="PS50097">
    <property type="entry name" value="BTB"/>
    <property type="match status" value="1"/>
</dbReference>
<dbReference type="AlphaFoldDB" id="A0AAV2BJB7"/>
<dbReference type="Gene3D" id="2.60.210.10">
    <property type="entry name" value="Apoptosis, Tumor Necrosis Factor Receptor Associated Protein 2, Chain A"/>
    <property type="match status" value="1"/>
</dbReference>
<dbReference type="GO" id="GO:0030163">
    <property type="term" value="P:protein catabolic process"/>
    <property type="evidence" value="ECO:0007669"/>
    <property type="project" value="UniProtKB-ARBA"/>
</dbReference>
<accession>A0AAV2BJB7</accession>
<dbReference type="Pfam" id="PF00651">
    <property type="entry name" value="BTB"/>
    <property type="match status" value="1"/>
</dbReference>
<dbReference type="PANTHER" id="PTHR24413">
    <property type="entry name" value="SPECKLE-TYPE POZ PROTEIN"/>
    <property type="match status" value="1"/>
</dbReference>
<dbReference type="SMART" id="SM00225">
    <property type="entry name" value="BTB"/>
    <property type="match status" value="1"/>
</dbReference>
<dbReference type="CDD" id="cd18186">
    <property type="entry name" value="BTB_POZ_ZBTB_KLHL-like"/>
    <property type="match status" value="1"/>
</dbReference>
<keyword evidence="3" id="KW-1185">Reference proteome</keyword>
<dbReference type="CDD" id="cd00121">
    <property type="entry name" value="MATH"/>
    <property type="match status" value="1"/>
</dbReference>
<dbReference type="Pfam" id="PF07707">
    <property type="entry name" value="BACK"/>
    <property type="match status" value="1"/>
</dbReference>
<evidence type="ECO:0000313" key="2">
    <source>
        <dbReference type="EMBL" id="CAL1296336.1"/>
    </source>
</evidence>
<name>A0AAV2BJB7_9ARAC</name>
<dbReference type="EMBL" id="CAXIEN010000394">
    <property type="protein sequence ID" value="CAL1296336.1"/>
    <property type="molecule type" value="Genomic_DNA"/>
</dbReference>
<dbReference type="InterPro" id="IPR011333">
    <property type="entry name" value="SKP1/BTB/POZ_sf"/>
</dbReference>
<feature type="domain" description="BTB" evidence="1">
    <location>
        <begin position="336"/>
        <end position="403"/>
    </location>
</feature>
<reference evidence="2 3" key="1">
    <citation type="submission" date="2024-04" db="EMBL/GenBank/DDBJ databases">
        <authorList>
            <person name="Rising A."/>
            <person name="Reimegard J."/>
            <person name="Sonavane S."/>
            <person name="Akerstrom W."/>
            <person name="Nylinder S."/>
            <person name="Hedman E."/>
            <person name="Kallberg Y."/>
        </authorList>
    </citation>
    <scope>NUCLEOTIDE SEQUENCE [LARGE SCALE GENOMIC DNA]</scope>
</reference>
<evidence type="ECO:0000313" key="3">
    <source>
        <dbReference type="Proteomes" id="UP001497382"/>
    </source>
</evidence>
<comment type="caution">
    <text evidence="2">The sequence shown here is derived from an EMBL/GenBank/DDBJ whole genome shotgun (WGS) entry which is preliminary data.</text>
</comment>
<proteinExistence type="predicted"/>
<gene>
    <name evidence="2" type="ORF">LARSCL_LOCUS19747</name>
</gene>
<protein>
    <recommendedName>
        <fullName evidence="1">BTB domain-containing protein</fullName>
    </recommendedName>
</protein>
<dbReference type="InterPro" id="IPR011705">
    <property type="entry name" value="BACK"/>
</dbReference>